<feature type="compositionally biased region" description="Low complexity" evidence="2">
    <location>
        <begin position="639"/>
        <end position="651"/>
    </location>
</feature>
<name>A0A4C1UC99_EUMVA</name>
<feature type="region of interest" description="Disordered" evidence="2">
    <location>
        <begin position="1"/>
        <end position="25"/>
    </location>
</feature>
<dbReference type="OrthoDB" id="7492362at2759"/>
<feature type="region of interest" description="Disordered" evidence="2">
    <location>
        <begin position="698"/>
        <end position="759"/>
    </location>
</feature>
<organism evidence="3 4">
    <name type="scientific">Eumeta variegata</name>
    <name type="common">Bagworm moth</name>
    <name type="synonym">Eumeta japonica</name>
    <dbReference type="NCBI Taxonomy" id="151549"/>
    <lineage>
        <taxon>Eukaryota</taxon>
        <taxon>Metazoa</taxon>
        <taxon>Ecdysozoa</taxon>
        <taxon>Arthropoda</taxon>
        <taxon>Hexapoda</taxon>
        <taxon>Insecta</taxon>
        <taxon>Pterygota</taxon>
        <taxon>Neoptera</taxon>
        <taxon>Endopterygota</taxon>
        <taxon>Lepidoptera</taxon>
        <taxon>Glossata</taxon>
        <taxon>Ditrysia</taxon>
        <taxon>Tineoidea</taxon>
        <taxon>Psychidae</taxon>
        <taxon>Oiketicinae</taxon>
        <taxon>Eumeta</taxon>
    </lineage>
</organism>
<feature type="compositionally biased region" description="Basic and acidic residues" evidence="2">
    <location>
        <begin position="227"/>
        <end position="238"/>
    </location>
</feature>
<evidence type="ECO:0000313" key="3">
    <source>
        <dbReference type="EMBL" id="GBP23576.1"/>
    </source>
</evidence>
<proteinExistence type="predicted"/>
<feature type="compositionally biased region" description="Polar residues" evidence="2">
    <location>
        <begin position="212"/>
        <end position="226"/>
    </location>
</feature>
<feature type="compositionally biased region" description="Basic and acidic residues" evidence="2">
    <location>
        <begin position="816"/>
        <end position="829"/>
    </location>
</feature>
<feature type="region of interest" description="Disordered" evidence="2">
    <location>
        <begin position="607"/>
        <end position="651"/>
    </location>
</feature>
<accession>A0A4C1UC99</accession>
<feature type="region of interest" description="Disordered" evidence="2">
    <location>
        <begin position="791"/>
        <end position="852"/>
    </location>
</feature>
<keyword evidence="4" id="KW-1185">Reference proteome</keyword>
<feature type="region of interest" description="Disordered" evidence="2">
    <location>
        <begin position="202"/>
        <end position="271"/>
    </location>
</feature>
<dbReference type="AlphaFoldDB" id="A0A4C1UC99"/>
<reference evidence="3 4" key="1">
    <citation type="journal article" date="2019" name="Commun. Biol.">
        <title>The bagworm genome reveals a unique fibroin gene that provides high tensile strength.</title>
        <authorList>
            <person name="Kono N."/>
            <person name="Nakamura H."/>
            <person name="Ohtoshi R."/>
            <person name="Tomita M."/>
            <person name="Numata K."/>
            <person name="Arakawa K."/>
        </authorList>
    </citation>
    <scope>NUCLEOTIDE SEQUENCE [LARGE SCALE GENOMIC DNA]</scope>
</reference>
<feature type="coiled-coil region" evidence="1">
    <location>
        <begin position="557"/>
        <end position="584"/>
    </location>
</feature>
<feature type="compositionally biased region" description="Basic and acidic residues" evidence="2">
    <location>
        <begin position="251"/>
        <end position="264"/>
    </location>
</feature>
<comment type="caution">
    <text evidence="3">The sequence shown here is derived from an EMBL/GenBank/DDBJ whole genome shotgun (WGS) entry which is preliminary data.</text>
</comment>
<feature type="compositionally biased region" description="Basic residues" evidence="2">
    <location>
        <begin position="620"/>
        <end position="632"/>
    </location>
</feature>
<sequence>MADSENDDISRTRNSPDLIPFSNVSVSPLQTNDKIRVTSGGRKVDSDPKSLVGPKNFALSVNYDGKLMQLQLTPGNKNNVRNVKNILSLSKKNDIEPNNAAENPVLEACDYSISLPILPSGVHLVLLPNQQVMPYVEYGCNLSENELKDIQYIIFYVQNQLNEQKNCEIKYPLHNESIVNTENSILRELNVTDFDNVNTVNLSAEPPHCTASMENNDNDTVTQNKQSEGRISHSKTTDTDDLQTSNFQKDNSPDHSVKKVKDVDESTSDSNLQTLTIDTAANKSGTEGNSNVIESNIEDALIFTTSSTHTENLENDVTNHELLQTKADSEDLSEENHENQAETLGKIKIKQFASLSESFPEVKDVPERHNIGKTSILSDLMEMSGISSEDVLVSPEKCVSTSQLSVFKNTESLQIPQTVNQDDTELSSMLKSNDGLKKVQTVPIRILTSVIYEDSTDHDYSIESTDKMQRLVPIQKPRIIYQVQKQLTHPHSVIDVDSDDEAKIMPTVNRTSNIQVKKGTRFKKSAENNLTTIIVEKKTPSILCHSRSNSIRSKIVYEEQSQKKVDIQNKLAKKRKRKDCLKQKAKVEAKIDLLDSDAPMEEEYLVDSFDSDSDMSQKNTRTKHKQRTRTGKRNIDLYNSSSNESMSISTNLDSCDSSSFEKYLYTTGDSEAEESNDSSIFTMGEPNRQKTKVDADCYSFSNTKPKSKRTKEEMKTRNIDSTSSRKIQLNRKQKKKEVNDKAPFGTTKDCAEKRKRQADENLSRFITFKNRKEKGKIETNVDSSPLSVLKLDTENNSNIVDTDSSDDEPLAKKILRKETQRKSNSKSDDDINIEQIANDVKESVENNTSENL</sequence>
<gene>
    <name evidence="3" type="ORF">EVAR_80192_1</name>
</gene>
<keyword evidence="1" id="KW-0175">Coiled coil</keyword>
<protein>
    <submittedName>
        <fullName evidence="3">Uncharacterized protein</fullName>
    </submittedName>
</protein>
<evidence type="ECO:0000256" key="2">
    <source>
        <dbReference type="SAM" id="MobiDB-lite"/>
    </source>
</evidence>
<evidence type="ECO:0000313" key="4">
    <source>
        <dbReference type="Proteomes" id="UP000299102"/>
    </source>
</evidence>
<dbReference type="Proteomes" id="UP000299102">
    <property type="component" value="Unassembled WGS sequence"/>
</dbReference>
<dbReference type="EMBL" id="BGZK01000152">
    <property type="protein sequence ID" value="GBP23576.1"/>
    <property type="molecule type" value="Genomic_DNA"/>
</dbReference>
<feature type="compositionally biased region" description="Basic and acidic residues" evidence="2">
    <location>
        <begin position="749"/>
        <end position="759"/>
    </location>
</feature>
<evidence type="ECO:0000256" key="1">
    <source>
        <dbReference type="SAM" id="Coils"/>
    </source>
</evidence>